<dbReference type="PANTHER" id="PTHR46796">
    <property type="entry name" value="HTH-TYPE TRANSCRIPTIONAL ACTIVATOR RHAS-RELATED"/>
    <property type="match status" value="1"/>
</dbReference>
<proteinExistence type="predicted"/>
<dbReference type="PROSITE" id="PS01124">
    <property type="entry name" value="HTH_ARAC_FAMILY_2"/>
    <property type="match status" value="1"/>
</dbReference>
<reference evidence="5 6" key="1">
    <citation type="journal article" date="2019" name="Phytopathology">
        <title>A Novel Group of Rhizobium tumorigenes-Like Agrobacteria Associated with Crown Gall Disease of Rhododendron and Blueberry.</title>
        <authorList>
            <person name="Kuzmanovic N."/>
            <person name="Behrens P."/>
            <person name="Idczak E."/>
            <person name="Wagner S."/>
            <person name="Gotz M."/>
            <person name="Sproer C."/>
            <person name="Bunk B."/>
            <person name="Overmann J."/>
            <person name="Smalla K."/>
        </authorList>
    </citation>
    <scope>NUCLEOTIDE SEQUENCE [LARGE SCALE GENOMIC DNA]</scope>
    <source>
        <strain evidence="6">rho-6.2</strain>
    </source>
</reference>
<reference evidence="5 6" key="2">
    <citation type="journal article" date="2023" name="MicrobiologyOpen">
        <title>Genomics of the tumorigenes clade of the family Rhizobiaceae and description of Rhizobium rhododendri sp. nov.</title>
        <authorList>
            <person name="Kuzmanovic N."/>
            <person name="diCenzo G.C."/>
            <person name="Bunk B."/>
            <person name="Sproeer C."/>
            <person name="Fruehling A."/>
            <person name="Neumann-Schaal M."/>
            <person name="Overmann J."/>
            <person name="Smalla K."/>
        </authorList>
    </citation>
    <scope>NUCLEOTIDE SEQUENCE [LARGE SCALE GENOMIC DNA]</scope>
    <source>
        <strain evidence="6">rho-6.2</strain>
        <plasmid evidence="5 6">unnamed1</plasmid>
    </source>
</reference>
<dbReference type="Gene3D" id="1.10.10.60">
    <property type="entry name" value="Homeodomain-like"/>
    <property type="match status" value="1"/>
</dbReference>
<evidence type="ECO:0000313" key="5">
    <source>
        <dbReference type="EMBL" id="WFS26014.1"/>
    </source>
</evidence>
<evidence type="ECO:0000256" key="2">
    <source>
        <dbReference type="ARBA" id="ARBA00023125"/>
    </source>
</evidence>
<accession>A0ABY8ISZ9</accession>
<keyword evidence="5" id="KW-0614">Plasmid</keyword>
<feature type="domain" description="HTH araC/xylS-type" evidence="4">
    <location>
        <begin position="219"/>
        <end position="320"/>
    </location>
</feature>
<keyword evidence="2" id="KW-0238">DNA-binding</keyword>
<dbReference type="RefSeq" id="WP_142832537.1">
    <property type="nucleotide sequence ID" value="NZ_CP117268.1"/>
</dbReference>
<evidence type="ECO:0000256" key="1">
    <source>
        <dbReference type="ARBA" id="ARBA00023015"/>
    </source>
</evidence>
<dbReference type="SUPFAM" id="SSF46689">
    <property type="entry name" value="Homeodomain-like"/>
    <property type="match status" value="2"/>
</dbReference>
<dbReference type="Pfam" id="PF12833">
    <property type="entry name" value="HTH_18"/>
    <property type="match status" value="1"/>
</dbReference>
<dbReference type="InterPro" id="IPR009057">
    <property type="entry name" value="Homeodomain-like_sf"/>
</dbReference>
<keyword evidence="1" id="KW-0805">Transcription regulation</keyword>
<dbReference type="PANTHER" id="PTHR46796:SF12">
    <property type="entry name" value="HTH-TYPE DNA-BINDING TRANSCRIPTIONAL ACTIVATOR EUTR"/>
    <property type="match status" value="1"/>
</dbReference>
<evidence type="ECO:0000256" key="3">
    <source>
        <dbReference type="ARBA" id="ARBA00023163"/>
    </source>
</evidence>
<sequence>MQKTNISRLGLTNSDVDELRQHYAETLKPVRIDPIDSNRTISVHDLHIKLAAFDIWAGGCSSGMRVSFTEPPDLYALYIPLSGTMEFKRQNSTLISAPGTIFACDLASIDSILLHPQRSHIGIAFDKKMVAEHLEAVTGRPGDRNIDIFDVINTEGDGKQLEEMCKLIWRNLQANPEEGIRQKSNELLLRAITLKLFENLHRVDLLKERHSPAVPRHVKIAIEYMVGHVHLPITINDIAGAAGVSSRGLQLAFQQFKDTTPLSYLRQLRIQHARQDLIATRDSEVTVAAVAKRWGFSNAARFTELYLQVHGETPRETIRKLR</sequence>
<keyword evidence="6" id="KW-1185">Reference proteome</keyword>
<gene>
    <name evidence="5" type="ORF">PR018_21135</name>
</gene>
<dbReference type="EMBL" id="CP117268">
    <property type="protein sequence ID" value="WFS26014.1"/>
    <property type="molecule type" value="Genomic_DNA"/>
</dbReference>
<evidence type="ECO:0000313" key="6">
    <source>
        <dbReference type="Proteomes" id="UP000318939"/>
    </source>
</evidence>
<organism evidence="5 6">
    <name type="scientific">Rhizobium rhododendri</name>
    <dbReference type="NCBI Taxonomy" id="2506430"/>
    <lineage>
        <taxon>Bacteria</taxon>
        <taxon>Pseudomonadati</taxon>
        <taxon>Pseudomonadota</taxon>
        <taxon>Alphaproteobacteria</taxon>
        <taxon>Hyphomicrobiales</taxon>
        <taxon>Rhizobiaceae</taxon>
        <taxon>Rhizobium/Agrobacterium group</taxon>
        <taxon>Rhizobium</taxon>
    </lineage>
</organism>
<dbReference type="SMART" id="SM00342">
    <property type="entry name" value="HTH_ARAC"/>
    <property type="match status" value="1"/>
</dbReference>
<name>A0ABY8ISZ9_9HYPH</name>
<protein>
    <submittedName>
        <fullName evidence="5">AraC family transcriptional regulator</fullName>
    </submittedName>
</protein>
<dbReference type="Proteomes" id="UP000318939">
    <property type="component" value="Plasmid unnamed1"/>
</dbReference>
<dbReference type="InterPro" id="IPR050204">
    <property type="entry name" value="AraC_XylS_family_regulators"/>
</dbReference>
<geneLocation type="plasmid" evidence="5 6">
    <name>unnamed1</name>
</geneLocation>
<evidence type="ECO:0000259" key="4">
    <source>
        <dbReference type="PROSITE" id="PS01124"/>
    </source>
</evidence>
<keyword evidence="3" id="KW-0804">Transcription</keyword>
<dbReference type="InterPro" id="IPR018060">
    <property type="entry name" value="HTH_AraC"/>
</dbReference>